<evidence type="ECO:0000313" key="2">
    <source>
        <dbReference type="EMBL" id="EJT48668.1"/>
    </source>
</evidence>
<gene>
    <name evidence="2" type="ORF">A1Q1_02305</name>
</gene>
<comment type="caution">
    <text evidence="2">The sequence shown here is derived from an EMBL/GenBank/DDBJ whole genome shotgun (WGS) entry which is preliminary data.</text>
</comment>
<dbReference type="EMBL" id="ALBS01000195">
    <property type="protein sequence ID" value="EJT48668.1"/>
    <property type="molecule type" value="Genomic_DNA"/>
</dbReference>
<evidence type="ECO:0000256" key="1">
    <source>
        <dbReference type="SAM" id="MobiDB-lite"/>
    </source>
</evidence>
<name>J5QR45_TRIAS</name>
<evidence type="ECO:0000313" key="3">
    <source>
        <dbReference type="Proteomes" id="UP000002748"/>
    </source>
</evidence>
<dbReference type="Proteomes" id="UP000002748">
    <property type="component" value="Unassembled WGS sequence"/>
</dbReference>
<dbReference type="HOGENOM" id="CLU_251959_0_0_1"/>
<feature type="region of interest" description="Disordered" evidence="1">
    <location>
        <begin position="677"/>
        <end position="714"/>
    </location>
</feature>
<dbReference type="VEuPathDB" id="FungiDB:A1Q1_02305"/>
<feature type="compositionally biased region" description="Basic and acidic residues" evidence="1">
    <location>
        <begin position="689"/>
        <end position="714"/>
    </location>
</feature>
<dbReference type="RefSeq" id="XP_014180725.1">
    <property type="nucleotide sequence ID" value="XM_014325250.1"/>
</dbReference>
<protein>
    <submittedName>
        <fullName evidence="2">Uncharacterized protein</fullName>
    </submittedName>
</protein>
<organism evidence="2 3">
    <name type="scientific">Trichosporon asahii var. asahii (strain ATCC 90039 / CBS 2479 / JCM 2466 / KCTC 7840 / NBRC 103889/ NCYC 2677 / UAMH 7654)</name>
    <name type="common">Yeast</name>
    <dbReference type="NCBI Taxonomy" id="1186058"/>
    <lineage>
        <taxon>Eukaryota</taxon>
        <taxon>Fungi</taxon>
        <taxon>Dikarya</taxon>
        <taxon>Basidiomycota</taxon>
        <taxon>Agaricomycotina</taxon>
        <taxon>Tremellomycetes</taxon>
        <taxon>Trichosporonales</taxon>
        <taxon>Trichosporonaceae</taxon>
        <taxon>Trichosporon</taxon>
    </lineage>
</organism>
<dbReference type="OrthoDB" id="1259151at2759"/>
<dbReference type="GeneID" id="25985819"/>
<reference evidence="2 3" key="1">
    <citation type="journal article" date="2012" name="Eukaryot. Cell">
        <title>Draft genome sequence of CBS 2479, the standard type strain of Trichosporon asahii.</title>
        <authorList>
            <person name="Yang R.Y."/>
            <person name="Li H.T."/>
            <person name="Zhu H."/>
            <person name="Zhou G.P."/>
            <person name="Wang M."/>
            <person name="Wang L."/>
        </authorList>
    </citation>
    <scope>NUCLEOTIDE SEQUENCE [LARGE SCALE GENOMIC DNA]</scope>
    <source>
        <strain evidence="3">ATCC 90039 / CBS 2479 / JCM 2466 / KCTC 7840 / NCYC 2677 / UAMH 7654</strain>
    </source>
</reference>
<accession>J5QR45</accession>
<sequence>MAEEGEQHEFIRHEHPSGQFQPISAIHQIRSVSVPPYLCQQLQRQHLRPTTTTMARNTIPEGAERTPIHLGEHLLTPGYGAEIQLKIPATIEGPKSSHTSRGRLWLTDERSTIRDNAFNVPMFSANNILISFVPDVTHRCPNLPDPGIGQYLTCKMLIDNGFGHNLWKRIEKERAAWVERNRAAEALPGERSGEACIVHSGYRTRFRTVHSYVVHAICIEYRTPAYHPFQPSLLSSRATCVPPRPVFALHHTDELGNKLVARLAVAGRVQTLQVRDHVVRAPPLSGQEEVGEARRGVQRQSVHGEVRDKLGGRVEGRWRRVVQQIVTDEELQVDESHEQTSSELTHEASRVVCPLVLLKGAEESHNAPCQVGGDAVVVVERLADLLDRTFLLFPMNSDEREYKTEQWTELLRREKHHVPVDLDDVVRTQTMLELIVARLDDGLELRASVPLAALALALICVEPGPRRLAEHCPNSLYPPRTRHTLKYLVAGVTEVQCRVVRRAKDEQRVGDRYCAESVCFVRGAEHRVVGRPALDRQPGVSDLQQLVAFLRRFWGKANSKPVGRQDRGCGHGTCVYADRGNVDFWWLWRGRMGLRDASGFIDSRSGVKSPHHVRPLQPRFPGYQPGARKVTTFITDSFIVNNTDAASDGKRARRLMRAISHLRPIRPLASLTKTRPSLRPVSSTAAVDHVPESEFEASERQQRKELKETRRAQREEQLAIAPAASQEQPFLRLFALPRGLPGSTYLDAVHESAFDHAAPSEWLKAIDVILSGPCNAPVLERVLRILSSLPPGSAAQTGRTLPTTLRFVQAAGRSGALIFVDAGVSLALQLLEHLGVSLLAEGRDTRITAQRVIYQHDKLVRSVAGSDSAASAARLPATLQASIARVVRHLISQLGDLPSSSSEAPTIALRPASLDWLLSPAYCTPETLDMIMTHLGAVELTDKQWANVAASCFAAAEPVAGLKALAKTKAAGQELAPWERLGSALKEKTFRAAAEILEPLLRSMAKEDRDKLGRHAWSVLATIAARDKHVSTKDLVMLAESIPGDVYCAGVITPLLGGLMRHHDFTAAGKVWETLLAKHRKAPPEDRARYLDAAALTAGAKLKYARVVNAKAGSAKVYDPTPDALRLVDWYAAKPPLPISPDTPTTSVKSTASNVPGSVPLDVSALNNLMSMCRASGSAGLAFRLWQAAKPRWGLAADDGTLALLLDTARLSFARFEAADSVAVRLRLIADAIGSQRSRSNPMSLPESHWRECNVADIANGYGYSWREEYGSLQPWQLARDVFAGIVLGNWPSLASVKSPLAGGALSVGRLWGSSEVKLPTLVPASSETAHVLPGPRAFQAYIALLARTRAVPASVPRALAWMRALGVRPLRKTLMTALLFVNEHEGPRRLVKKDGPRLMRDEQILAEWLREWCDDVPDEAEVAAFRKEREVRQAQRGR</sequence>
<proteinExistence type="predicted"/>
<dbReference type="KEGG" id="tasa:A1Q1_02305"/>